<evidence type="ECO:0000313" key="2">
    <source>
        <dbReference type="Proteomes" id="UP000293952"/>
    </source>
</evidence>
<dbReference type="Proteomes" id="UP000293952">
    <property type="component" value="Unassembled WGS sequence"/>
</dbReference>
<comment type="caution">
    <text evidence="1">The sequence shown here is derived from an EMBL/GenBank/DDBJ whole genome shotgun (WGS) entry which is preliminary data.</text>
</comment>
<dbReference type="PANTHER" id="PTHR39624:SF2">
    <property type="entry name" value="OSMC-LIKE PROTEIN"/>
    <property type="match status" value="1"/>
</dbReference>
<protein>
    <submittedName>
        <fullName evidence="1">OsmC family peroxiredoxin</fullName>
    </submittedName>
</protein>
<dbReference type="OrthoDB" id="9791538at2"/>
<evidence type="ECO:0000313" key="1">
    <source>
        <dbReference type="EMBL" id="RYM35127.1"/>
    </source>
</evidence>
<dbReference type="SUPFAM" id="SSF82784">
    <property type="entry name" value="OsmC-like"/>
    <property type="match status" value="1"/>
</dbReference>
<dbReference type="PANTHER" id="PTHR39624">
    <property type="entry name" value="PROTEIN INVOLVED IN RIMO-MEDIATED BETA-METHYLTHIOLATION OF RIBOSOMAL PROTEIN S12 YCAO"/>
    <property type="match status" value="1"/>
</dbReference>
<proteinExistence type="predicted"/>
<gene>
    <name evidence="1" type="ORF">ERX46_07050</name>
</gene>
<dbReference type="RefSeq" id="WP_130093135.1">
    <property type="nucleotide sequence ID" value="NZ_SETE01000002.1"/>
</dbReference>
<dbReference type="Gene3D" id="3.30.300.20">
    <property type="match status" value="1"/>
</dbReference>
<dbReference type="InterPro" id="IPR003718">
    <property type="entry name" value="OsmC/Ohr_fam"/>
</dbReference>
<accession>A0A4Q4KQG4</accession>
<name>A0A4Q4KQG4_9FLAO</name>
<dbReference type="Pfam" id="PF02566">
    <property type="entry name" value="OsmC"/>
    <property type="match status" value="1"/>
</dbReference>
<organism evidence="1 2">
    <name type="scientific">Brumimicrobium glaciale</name>
    <dbReference type="NCBI Taxonomy" id="200475"/>
    <lineage>
        <taxon>Bacteria</taxon>
        <taxon>Pseudomonadati</taxon>
        <taxon>Bacteroidota</taxon>
        <taxon>Flavobacteriia</taxon>
        <taxon>Flavobacteriales</taxon>
        <taxon>Crocinitomicaceae</taxon>
        <taxon>Brumimicrobium</taxon>
    </lineage>
</organism>
<reference evidence="1 2" key="1">
    <citation type="submission" date="2019-02" db="EMBL/GenBank/DDBJ databases">
        <title>Genome sequence of the sea-ice species Brumimicrobium glaciale.</title>
        <authorList>
            <person name="Bowman J.P."/>
        </authorList>
    </citation>
    <scope>NUCLEOTIDE SEQUENCE [LARGE SCALE GENOMIC DNA]</scope>
    <source>
        <strain evidence="1 2">IC156</strain>
    </source>
</reference>
<dbReference type="EMBL" id="SETE01000002">
    <property type="protein sequence ID" value="RYM35127.1"/>
    <property type="molecule type" value="Genomic_DNA"/>
</dbReference>
<sequence>MTSIESQTKKSNYEIEIKSGSGHTVLADEPIASGGKNKGMAPDEFLIAGLAACISATLEMYAQRKEWDLQVVHTSIKFIDGEKSNDIPSIQTDIRLEGNLDEDQKKRLMVIAGKCPIHKMLTTGMEINASLT</sequence>
<dbReference type="InterPro" id="IPR036102">
    <property type="entry name" value="OsmC/Ohrsf"/>
</dbReference>
<dbReference type="AlphaFoldDB" id="A0A4Q4KQG4"/>
<dbReference type="InterPro" id="IPR015946">
    <property type="entry name" value="KH_dom-like_a/b"/>
</dbReference>
<keyword evidence="2" id="KW-1185">Reference proteome</keyword>